<dbReference type="InterPro" id="IPR000477">
    <property type="entry name" value="RT_dom"/>
</dbReference>
<dbReference type="Gene3D" id="3.30.420.10">
    <property type="entry name" value="Ribonuclease H-like superfamily/Ribonuclease H"/>
    <property type="match status" value="1"/>
</dbReference>
<dbReference type="OrthoDB" id="913103at2759"/>
<dbReference type="PaxDb" id="3635-A0A1U8HVV2"/>
<dbReference type="SUPFAM" id="SSF53098">
    <property type="entry name" value="Ribonuclease H-like"/>
    <property type="match status" value="1"/>
</dbReference>
<protein>
    <recommendedName>
        <fullName evidence="1">Integrase catalytic domain-containing protein</fullName>
    </recommendedName>
</protein>
<dbReference type="STRING" id="3635.A0A1U8HVV2"/>
<sequence>MPFGDFDVILDMEWLAEHGVILDCYNKKFSVQTKYGDSVEVNGIRTSRLARIISVIKINKLLHQGCTTYLAYVINSDSVGSQCSQIRIVCEFPDVFSEELSRLLPDQEVEFVIEVYPGTDPVSIPPYRMSLTELKELKPYLDQFMVVFIDDILVYSKSESEHEQHLRIVLQTLREKQLYERLSKANAVADALSRKATIELRAIFAQLSISDDGGLLAELRIKPVMFERIKSAQLEDDKLMKKREMVKAEHQVPTGLLQPITILEWKWDRVMMDFITRLPLSVSKKNAIWVIVDRLTKLAHFIAVRMNWSFQKLAEVYIREIIRLHGIPTSIISDQDPRFTSRFWKRLHESLGTKLNFIQHFIHRLMGNLSDFQPSIQMTPYEALCGRKCRSPVFGQN</sequence>
<evidence type="ECO:0000313" key="3">
    <source>
        <dbReference type="RefSeq" id="XP_016667459.1"/>
    </source>
</evidence>
<dbReference type="GO" id="GO:0003676">
    <property type="term" value="F:nucleic acid binding"/>
    <property type="evidence" value="ECO:0007669"/>
    <property type="project" value="InterPro"/>
</dbReference>
<dbReference type="Pfam" id="PF00078">
    <property type="entry name" value="RVT_1"/>
    <property type="match status" value="1"/>
</dbReference>
<reference evidence="2" key="1">
    <citation type="journal article" date="2020" name="Nat. Genet.">
        <title>Genomic diversifications of five Gossypium allopolyploid species and their impact on cotton improvement.</title>
        <authorList>
            <person name="Chen Z.J."/>
            <person name="Sreedasyam A."/>
            <person name="Ando A."/>
            <person name="Song Q."/>
            <person name="De Santiago L.M."/>
            <person name="Hulse-Kemp A.M."/>
            <person name="Ding M."/>
            <person name="Ye W."/>
            <person name="Kirkbride R.C."/>
            <person name="Jenkins J."/>
            <person name="Plott C."/>
            <person name="Lovell J."/>
            <person name="Lin Y.M."/>
            <person name="Vaughn R."/>
            <person name="Liu B."/>
            <person name="Simpson S."/>
            <person name="Scheffler B.E."/>
            <person name="Wen L."/>
            <person name="Saski C.A."/>
            <person name="Grover C.E."/>
            <person name="Hu G."/>
            <person name="Conover J.L."/>
            <person name="Carlson J.W."/>
            <person name="Shu S."/>
            <person name="Boston L.B."/>
            <person name="Williams M."/>
            <person name="Peterson D.G."/>
            <person name="McGee K."/>
            <person name="Jones D.C."/>
            <person name="Wendel J.F."/>
            <person name="Stelly D.M."/>
            <person name="Grimwood J."/>
            <person name="Schmutz J."/>
        </authorList>
    </citation>
    <scope>NUCLEOTIDE SEQUENCE [LARGE SCALE GENOMIC DNA]</scope>
    <source>
        <strain evidence="2">cv. TM-1</strain>
    </source>
</reference>
<dbReference type="GO" id="GO:0015074">
    <property type="term" value="P:DNA integration"/>
    <property type="evidence" value="ECO:0007669"/>
    <property type="project" value="InterPro"/>
</dbReference>
<dbReference type="InterPro" id="IPR043128">
    <property type="entry name" value="Rev_trsase/Diguanyl_cyclase"/>
</dbReference>
<dbReference type="InterPro" id="IPR036397">
    <property type="entry name" value="RNaseH_sf"/>
</dbReference>
<dbReference type="RefSeq" id="XP_016667459.1">
    <property type="nucleotide sequence ID" value="XM_016811970.1"/>
</dbReference>
<evidence type="ECO:0000259" key="1">
    <source>
        <dbReference type="PROSITE" id="PS50994"/>
    </source>
</evidence>
<dbReference type="SUPFAM" id="SSF56672">
    <property type="entry name" value="DNA/RNA polymerases"/>
    <property type="match status" value="1"/>
</dbReference>
<dbReference type="InterPro" id="IPR001584">
    <property type="entry name" value="Integrase_cat-core"/>
</dbReference>
<dbReference type="PANTHER" id="PTHR45835">
    <property type="entry name" value="YALI0A06105P"/>
    <property type="match status" value="1"/>
</dbReference>
<dbReference type="Pfam" id="PF08284">
    <property type="entry name" value="RVP_2"/>
    <property type="match status" value="1"/>
</dbReference>
<dbReference type="Gene3D" id="3.30.70.270">
    <property type="match status" value="1"/>
</dbReference>
<dbReference type="AlphaFoldDB" id="A0A1U8HVV2"/>
<evidence type="ECO:0000313" key="2">
    <source>
        <dbReference type="Proteomes" id="UP000818029"/>
    </source>
</evidence>
<feature type="domain" description="Integrase catalytic" evidence="1">
    <location>
        <begin position="255"/>
        <end position="377"/>
    </location>
</feature>
<dbReference type="PROSITE" id="PS50994">
    <property type="entry name" value="INTEGRASE"/>
    <property type="match status" value="1"/>
</dbReference>
<organism evidence="2 3">
    <name type="scientific">Gossypium hirsutum</name>
    <name type="common">Upland cotton</name>
    <name type="synonym">Gossypium mexicanum</name>
    <dbReference type="NCBI Taxonomy" id="3635"/>
    <lineage>
        <taxon>Eukaryota</taxon>
        <taxon>Viridiplantae</taxon>
        <taxon>Streptophyta</taxon>
        <taxon>Embryophyta</taxon>
        <taxon>Tracheophyta</taxon>
        <taxon>Spermatophyta</taxon>
        <taxon>Magnoliopsida</taxon>
        <taxon>eudicotyledons</taxon>
        <taxon>Gunneridae</taxon>
        <taxon>Pentapetalae</taxon>
        <taxon>rosids</taxon>
        <taxon>malvids</taxon>
        <taxon>Malvales</taxon>
        <taxon>Malvaceae</taxon>
        <taxon>Malvoideae</taxon>
        <taxon>Gossypium</taxon>
    </lineage>
</organism>
<dbReference type="KEGG" id="ghi:107887736"/>
<dbReference type="PANTHER" id="PTHR45835:SF99">
    <property type="entry name" value="CHROMO DOMAIN-CONTAINING PROTEIN-RELATED"/>
    <property type="match status" value="1"/>
</dbReference>
<proteinExistence type="predicted"/>
<gene>
    <name evidence="3" type="primary">LOC107887736</name>
</gene>
<name>A0A1U8HVV2_GOSHI</name>
<accession>A0A1U8HVV2</accession>
<dbReference type="InterPro" id="IPR043502">
    <property type="entry name" value="DNA/RNA_pol_sf"/>
</dbReference>
<dbReference type="InterPro" id="IPR012337">
    <property type="entry name" value="RNaseH-like_sf"/>
</dbReference>
<keyword evidence="2" id="KW-1185">Reference proteome</keyword>
<dbReference type="Proteomes" id="UP000818029">
    <property type="component" value="Chromosome A03"/>
</dbReference>
<reference evidence="3" key="2">
    <citation type="submission" date="2025-08" db="UniProtKB">
        <authorList>
            <consortium name="RefSeq"/>
        </authorList>
    </citation>
    <scope>IDENTIFICATION</scope>
</reference>
<dbReference type="GeneID" id="107887736"/>